<feature type="region of interest" description="Disordered" evidence="2">
    <location>
        <begin position="78"/>
        <end position="113"/>
    </location>
</feature>
<feature type="domain" description="Outer membrane protein beta-barrel" evidence="4">
    <location>
        <begin position="259"/>
        <end position="423"/>
    </location>
</feature>
<feature type="compositionally biased region" description="Pro residues" evidence="2">
    <location>
        <begin position="232"/>
        <end position="241"/>
    </location>
</feature>
<dbReference type="InterPro" id="IPR011250">
    <property type="entry name" value="OMP/PagP_B-barrel"/>
</dbReference>
<keyword evidence="3" id="KW-1133">Transmembrane helix</keyword>
<dbReference type="InterPro" id="IPR027385">
    <property type="entry name" value="Beta-barrel_OMP"/>
</dbReference>
<gene>
    <name evidence="5" type="ORF">B5F96_14885</name>
</gene>
<evidence type="ECO:0000313" key="5">
    <source>
        <dbReference type="EMBL" id="OUO03779.1"/>
    </source>
</evidence>
<feature type="region of interest" description="Disordered" evidence="2">
    <location>
        <begin position="221"/>
        <end position="248"/>
    </location>
</feature>
<evidence type="ECO:0000313" key="6">
    <source>
        <dbReference type="Proteomes" id="UP000195975"/>
    </source>
</evidence>
<name>A0A9Q5SPY7_9BACT</name>
<dbReference type="Gene3D" id="2.40.160.20">
    <property type="match status" value="1"/>
</dbReference>
<evidence type="ECO:0000256" key="3">
    <source>
        <dbReference type="SAM" id="Phobius"/>
    </source>
</evidence>
<evidence type="ECO:0000256" key="2">
    <source>
        <dbReference type="SAM" id="MobiDB-lite"/>
    </source>
</evidence>
<evidence type="ECO:0000259" key="4">
    <source>
        <dbReference type="Pfam" id="PF13505"/>
    </source>
</evidence>
<protein>
    <recommendedName>
        <fullName evidence="4">Outer membrane protein beta-barrel domain-containing protein</fullName>
    </recommendedName>
</protein>
<keyword evidence="3" id="KW-0812">Transmembrane</keyword>
<dbReference type="AlphaFoldDB" id="A0A9Q5SPY7"/>
<keyword evidence="3" id="KW-0472">Membrane</keyword>
<dbReference type="Pfam" id="PF13505">
    <property type="entry name" value="OMP_b-brl"/>
    <property type="match status" value="1"/>
</dbReference>
<evidence type="ECO:0000256" key="1">
    <source>
        <dbReference type="ARBA" id="ARBA00022729"/>
    </source>
</evidence>
<feature type="transmembrane region" description="Helical" evidence="3">
    <location>
        <begin position="49"/>
        <end position="72"/>
    </location>
</feature>
<proteinExistence type="predicted"/>
<reference evidence="6" key="1">
    <citation type="submission" date="2017-04" db="EMBL/GenBank/DDBJ databases">
        <title>Function of individual gut microbiota members based on whole genome sequencing of pure cultures obtained from chicken caecum.</title>
        <authorList>
            <person name="Medvecky M."/>
            <person name="Cejkova D."/>
            <person name="Polansky O."/>
            <person name="Karasova D."/>
            <person name="Kubasova T."/>
            <person name="Cizek A."/>
            <person name="Rychlik I."/>
        </authorList>
    </citation>
    <scope>NUCLEOTIDE SEQUENCE [LARGE SCALE GENOMIC DNA]</scope>
    <source>
        <strain evidence="6">An42</strain>
    </source>
</reference>
<accession>A0A9Q5SPY7</accession>
<dbReference type="Proteomes" id="UP000195975">
    <property type="component" value="Unassembled WGS sequence"/>
</dbReference>
<comment type="caution">
    <text evidence="5">The sequence shown here is derived from an EMBL/GenBank/DDBJ whole genome shotgun (WGS) entry which is preliminary data.</text>
</comment>
<organism evidence="5 6">
    <name type="scientific">Parabacteroides johnsonii</name>
    <dbReference type="NCBI Taxonomy" id="387661"/>
    <lineage>
        <taxon>Bacteria</taxon>
        <taxon>Pseudomonadati</taxon>
        <taxon>Bacteroidota</taxon>
        <taxon>Bacteroidia</taxon>
        <taxon>Bacteroidales</taxon>
        <taxon>Tannerellaceae</taxon>
        <taxon>Parabacteroides</taxon>
    </lineage>
</organism>
<dbReference type="RefSeq" id="WP_021861850.1">
    <property type="nucleotide sequence ID" value="NZ_CAJLBM010000037.1"/>
</dbReference>
<sequence length="425" mass="47425">MSAETEHNEHLDLFSLKVRQKLEDHRLPVDMKGWEQIEAKMTERPRLSVWRIGGWATVAAAVLALLLLIRLYPTTSVPTSGTGLQEEGQIAEKTNSKKMDTEEQQPDRGASFALPRQARERIIAHVARKAVAAPSPVDTIAWEEAIGEEGEIELPPKSEVTHPSAKVPAIRHLGPEPEKHRTQQLLARADRPEAKGGRWQIGANMGTGGHLSLGMGLDNTYQDDMSDSPTDPDVPLPPVPPVTDDEPELEMGGGPENFSQVDCAPPLSFGITVRKHLNNRIALESGLVYTYLYTKLSQNRTISGRATLGLHYLGIPVNLVVNLWDNPNWNVYVSGGFMIEKGVRSVYHVEAYSLDEQKSATYRSGIDGLQWSLNLSVGVSYRFYRDWSLYLEPRYSYYFDNNQPVSYRTENMTLIGVGAGVRFEF</sequence>
<dbReference type="EMBL" id="NFIJ01000019">
    <property type="protein sequence ID" value="OUO03779.1"/>
    <property type="molecule type" value="Genomic_DNA"/>
</dbReference>
<dbReference type="SUPFAM" id="SSF56925">
    <property type="entry name" value="OMPA-like"/>
    <property type="match status" value="1"/>
</dbReference>
<keyword evidence="1" id="KW-0732">Signal</keyword>